<dbReference type="PROSITE" id="PS50894">
    <property type="entry name" value="HPT"/>
    <property type="match status" value="1"/>
</dbReference>
<dbReference type="GO" id="GO:0004672">
    <property type="term" value="F:protein kinase activity"/>
    <property type="evidence" value="ECO:0007669"/>
    <property type="project" value="UniProtKB-ARBA"/>
</dbReference>
<evidence type="ECO:0000256" key="1">
    <source>
        <dbReference type="ARBA" id="ARBA00023012"/>
    </source>
</evidence>
<sequence>MKETIEQLKELLGDDFNELVVAFDQDNRKHLSNIAEHIKSANHEQVAHEAHSIKGASSNLGAVELAAKCEALEHSAREGDLSQASELLTAIEHHFELAVKELKSA</sequence>
<keyword evidence="2" id="KW-0597">Phosphoprotein</keyword>
<dbReference type="Proteomes" id="UP000245790">
    <property type="component" value="Unassembled WGS sequence"/>
</dbReference>
<evidence type="ECO:0000313" key="5">
    <source>
        <dbReference type="Proteomes" id="UP000245790"/>
    </source>
</evidence>
<keyword evidence="1" id="KW-0902">Two-component regulatory system</keyword>
<protein>
    <recommendedName>
        <fullName evidence="3">HPt domain-containing protein</fullName>
    </recommendedName>
</protein>
<reference evidence="4 5" key="1">
    <citation type="submission" date="2018-05" db="EMBL/GenBank/DDBJ databases">
        <title>Genomic Encyclopedia of Type Strains, Phase IV (KMG-IV): sequencing the most valuable type-strain genomes for metagenomic binning, comparative biology and taxonomic classification.</title>
        <authorList>
            <person name="Goeker M."/>
        </authorList>
    </citation>
    <scope>NUCLEOTIDE SEQUENCE [LARGE SCALE GENOMIC DNA]</scope>
    <source>
        <strain evidence="4 5">DSM 25350</strain>
    </source>
</reference>
<feature type="domain" description="HPt" evidence="3">
    <location>
        <begin position="12"/>
        <end position="105"/>
    </location>
</feature>
<dbReference type="Pfam" id="PF01627">
    <property type="entry name" value="Hpt"/>
    <property type="match status" value="1"/>
</dbReference>
<evidence type="ECO:0000313" key="4">
    <source>
        <dbReference type="EMBL" id="PWK49144.1"/>
    </source>
</evidence>
<dbReference type="RefSeq" id="WP_109763947.1">
    <property type="nucleotide sequence ID" value="NZ_QGGU01000008.1"/>
</dbReference>
<proteinExistence type="predicted"/>
<name>A0A316FKB2_9GAMM</name>
<dbReference type="EMBL" id="QGGU01000008">
    <property type="protein sequence ID" value="PWK49144.1"/>
    <property type="molecule type" value="Genomic_DNA"/>
</dbReference>
<dbReference type="OrthoDB" id="9131849at2"/>
<evidence type="ECO:0000256" key="2">
    <source>
        <dbReference type="PROSITE-ProRule" id="PRU00110"/>
    </source>
</evidence>
<dbReference type="GO" id="GO:0000160">
    <property type="term" value="P:phosphorelay signal transduction system"/>
    <property type="evidence" value="ECO:0007669"/>
    <property type="project" value="UniProtKB-KW"/>
</dbReference>
<dbReference type="SUPFAM" id="SSF47226">
    <property type="entry name" value="Histidine-containing phosphotransfer domain, HPT domain"/>
    <property type="match status" value="1"/>
</dbReference>
<dbReference type="Gene3D" id="1.20.120.160">
    <property type="entry name" value="HPT domain"/>
    <property type="match status" value="1"/>
</dbReference>
<organism evidence="4 5">
    <name type="scientific">Pleionea mediterranea</name>
    <dbReference type="NCBI Taxonomy" id="523701"/>
    <lineage>
        <taxon>Bacteria</taxon>
        <taxon>Pseudomonadati</taxon>
        <taxon>Pseudomonadota</taxon>
        <taxon>Gammaproteobacteria</taxon>
        <taxon>Oceanospirillales</taxon>
        <taxon>Pleioneaceae</taxon>
        <taxon>Pleionea</taxon>
    </lineage>
</organism>
<keyword evidence="5" id="KW-1185">Reference proteome</keyword>
<dbReference type="InterPro" id="IPR008207">
    <property type="entry name" value="Sig_transdc_His_kin_Hpt_dom"/>
</dbReference>
<dbReference type="AlphaFoldDB" id="A0A316FKB2"/>
<evidence type="ECO:0000259" key="3">
    <source>
        <dbReference type="PROSITE" id="PS50894"/>
    </source>
</evidence>
<gene>
    <name evidence="4" type="ORF">C8D97_10853</name>
</gene>
<dbReference type="InterPro" id="IPR036641">
    <property type="entry name" value="HPT_dom_sf"/>
</dbReference>
<accession>A0A316FKB2</accession>
<comment type="caution">
    <text evidence="4">The sequence shown here is derived from an EMBL/GenBank/DDBJ whole genome shotgun (WGS) entry which is preliminary data.</text>
</comment>
<feature type="modified residue" description="Phosphohistidine" evidence="2">
    <location>
        <position position="51"/>
    </location>
</feature>